<evidence type="ECO:0000313" key="2">
    <source>
        <dbReference type="Proteomes" id="UP001153269"/>
    </source>
</evidence>
<keyword evidence="2" id="KW-1185">Reference proteome</keyword>
<gene>
    <name evidence="1" type="ORF">PLEPLA_LOCUS6808</name>
</gene>
<sequence>MLLIDWLEAVDYHGPLVTRYLMMRGGRDEGRRRGEEGGMRGRRAGTRCQPARLPLLPSNRRVLMRLWGGRAQFLGVCCERLLRPHWRAASQGPGTGLTAVGARLHSEKPYHMNAAVETGFQGSSTFGLQHEVLRVEIKGSPVMTSVWAVWGGVRLSRCSPVTAPLSHVLIQRAVHGTACSSGVLGQQPRK</sequence>
<evidence type="ECO:0000313" key="1">
    <source>
        <dbReference type="EMBL" id="CAB1418981.1"/>
    </source>
</evidence>
<organism evidence="1 2">
    <name type="scientific">Pleuronectes platessa</name>
    <name type="common">European plaice</name>
    <dbReference type="NCBI Taxonomy" id="8262"/>
    <lineage>
        <taxon>Eukaryota</taxon>
        <taxon>Metazoa</taxon>
        <taxon>Chordata</taxon>
        <taxon>Craniata</taxon>
        <taxon>Vertebrata</taxon>
        <taxon>Euteleostomi</taxon>
        <taxon>Actinopterygii</taxon>
        <taxon>Neopterygii</taxon>
        <taxon>Teleostei</taxon>
        <taxon>Neoteleostei</taxon>
        <taxon>Acanthomorphata</taxon>
        <taxon>Carangaria</taxon>
        <taxon>Pleuronectiformes</taxon>
        <taxon>Pleuronectoidei</taxon>
        <taxon>Pleuronectidae</taxon>
        <taxon>Pleuronectes</taxon>
    </lineage>
</organism>
<dbReference type="AlphaFoldDB" id="A0A9N7YAT4"/>
<proteinExistence type="predicted"/>
<accession>A0A9N7YAT4</accession>
<dbReference type="Proteomes" id="UP001153269">
    <property type="component" value="Unassembled WGS sequence"/>
</dbReference>
<dbReference type="EMBL" id="CADEAL010000356">
    <property type="protein sequence ID" value="CAB1418981.1"/>
    <property type="molecule type" value="Genomic_DNA"/>
</dbReference>
<protein>
    <submittedName>
        <fullName evidence="1">Uncharacterized protein</fullName>
    </submittedName>
</protein>
<comment type="caution">
    <text evidence="1">The sequence shown here is derived from an EMBL/GenBank/DDBJ whole genome shotgun (WGS) entry which is preliminary data.</text>
</comment>
<reference evidence="1" key="1">
    <citation type="submission" date="2020-03" db="EMBL/GenBank/DDBJ databases">
        <authorList>
            <person name="Weist P."/>
        </authorList>
    </citation>
    <scope>NUCLEOTIDE SEQUENCE</scope>
</reference>
<name>A0A9N7YAT4_PLEPL</name>